<feature type="transmembrane region" description="Helical" evidence="2">
    <location>
        <begin position="109"/>
        <end position="128"/>
    </location>
</feature>
<feature type="compositionally biased region" description="Basic and acidic residues" evidence="1">
    <location>
        <begin position="171"/>
        <end position="187"/>
    </location>
</feature>
<dbReference type="Proteomes" id="UP001320766">
    <property type="component" value="Unassembled WGS sequence"/>
</dbReference>
<keyword evidence="2" id="KW-0472">Membrane</keyword>
<evidence type="ECO:0000256" key="2">
    <source>
        <dbReference type="SAM" id="Phobius"/>
    </source>
</evidence>
<feature type="compositionally biased region" description="Polar residues" evidence="1">
    <location>
        <begin position="157"/>
        <end position="170"/>
    </location>
</feature>
<evidence type="ECO:0000313" key="4">
    <source>
        <dbReference type="Proteomes" id="UP001320766"/>
    </source>
</evidence>
<accession>A0ABT1JZQ6</accession>
<sequence length="187" mass="20659">MSLTLRKRRVVIEVPATWMGRVKARAVQTGQRVTPMADQARMMADQAKVMADQARTTAAQRIEDARYWAAPVLEDAAHRVEDQLAPKVSSMLTAAAEKIDPTPARSRRWPIMVLITGLAVGAMGYMAYRRNAQQWTEQMKDSASDASRWVSEKADRTAQTAENAASTISEKASDVSEKADEAAHKTQ</sequence>
<feature type="region of interest" description="Disordered" evidence="1">
    <location>
        <begin position="141"/>
        <end position="187"/>
    </location>
</feature>
<name>A0ABT1JZQ6_9ACTN</name>
<proteinExistence type="predicted"/>
<evidence type="ECO:0000313" key="3">
    <source>
        <dbReference type="EMBL" id="MCP2347233.1"/>
    </source>
</evidence>
<dbReference type="EMBL" id="JAMZEC010000001">
    <property type="protein sequence ID" value="MCP2347233.1"/>
    <property type="molecule type" value="Genomic_DNA"/>
</dbReference>
<keyword evidence="4" id="KW-1185">Reference proteome</keyword>
<protein>
    <submittedName>
        <fullName evidence="3">Gas vesicle protein</fullName>
    </submittedName>
</protein>
<comment type="caution">
    <text evidence="3">The sequence shown here is derived from an EMBL/GenBank/DDBJ whole genome shotgun (WGS) entry which is preliminary data.</text>
</comment>
<keyword evidence="2" id="KW-1133">Transmembrane helix</keyword>
<reference evidence="3 4" key="1">
    <citation type="submission" date="2022-06" db="EMBL/GenBank/DDBJ databases">
        <title>Sequencing the genomes of 1000 actinobacteria strains.</title>
        <authorList>
            <person name="Klenk H.-P."/>
        </authorList>
    </citation>
    <scope>NUCLEOTIDE SEQUENCE [LARGE SCALE GENOMIC DNA]</scope>
    <source>
        <strain evidence="3 4">DSM 44170</strain>
    </source>
</reference>
<gene>
    <name evidence="3" type="ORF">HD595_003355</name>
</gene>
<dbReference type="RefSeq" id="WP_253770064.1">
    <property type="nucleotide sequence ID" value="NZ_BAAAVE010000004.1"/>
</dbReference>
<evidence type="ECO:0000256" key="1">
    <source>
        <dbReference type="SAM" id="MobiDB-lite"/>
    </source>
</evidence>
<organism evidence="3 4">
    <name type="scientific">Nonomuraea roseoviolacea subsp. carminata</name>
    <dbReference type="NCBI Taxonomy" id="160689"/>
    <lineage>
        <taxon>Bacteria</taxon>
        <taxon>Bacillati</taxon>
        <taxon>Actinomycetota</taxon>
        <taxon>Actinomycetes</taxon>
        <taxon>Streptosporangiales</taxon>
        <taxon>Streptosporangiaceae</taxon>
        <taxon>Nonomuraea</taxon>
    </lineage>
</organism>
<keyword evidence="2" id="KW-0812">Transmembrane</keyword>